<accession>A0A1U9V453</accession>
<gene>
    <name evidence="2" type="ORF">BJN34_36655</name>
</gene>
<evidence type="ECO:0000313" key="2">
    <source>
        <dbReference type="EMBL" id="AQV99407.1"/>
    </source>
</evidence>
<sequence>MAARSEARDAAVAEAEVRARLEAQVAALADRLASAEQAQRKSAHDLHEVQAELGTGQNGPRPKRRWRASCWQNCGWRHPGGRAGGGARPEARRRPKRRRKAKNWTKSRARLRPPPTRMTAATAVTTAMAAAIQKAAE</sequence>
<feature type="compositionally biased region" description="Basic and acidic residues" evidence="1">
    <location>
        <begin position="38"/>
        <end position="50"/>
    </location>
</feature>
<dbReference type="KEGG" id="cuh:BJN34_36655"/>
<protein>
    <submittedName>
        <fullName evidence="2">Uncharacterized protein</fullName>
    </submittedName>
</protein>
<reference evidence="3" key="1">
    <citation type="submission" date="2017-02" db="EMBL/GenBank/DDBJ databases">
        <title>Complete genome sequence of Cupriavidus necator strain NH9, a 3-chlorobenzoate degrader.</title>
        <authorList>
            <person name="Moriuchi R."/>
            <person name="Dohra H."/>
            <person name="Ogawa N."/>
        </authorList>
    </citation>
    <scope>NUCLEOTIDE SEQUENCE [LARGE SCALE GENOMIC DNA]</scope>
    <source>
        <strain evidence="3">NH9</strain>
        <plasmid evidence="3">penh92</plasmid>
    </source>
</reference>
<name>A0A1U9V453_CUPNE</name>
<evidence type="ECO:0000256" key="1">
    <source>
        <dbReference type="SAM" id="MobiDB-lite"/>
    </source>
</evidence>
<evidence type="ECO:0000313" key="3">
    <source>
        <dbReference type="Proteomes" id="UP000189627"/>
    </source>
</evidence>
<organism evidence="2 3">
    <name type="scientific">Cupriavidus necator</name>
    <name type="common">Alcaligenes eutrophus</name>
    <name type="synonym">Ralstonia eutropha</name>
    <dbReference type="NCBI Taxonomy" id="106590"/>
    <lineage>
        <taxon>Bacteria</taxon>
        <taxon>Pseudomonadati</taxon>
        <taxon>Pseudomonadota</taxon>
        <taxon>Betaproteobacteria</taxon>
        <taxon>Burkholderiales</taxon>
        <taxon>Burkholderiaceae</taxon>
        <taxon>Cupriavidus</taxon>
    </lineage>
</organism>
<dbReference type="EMBL" id="CP017759">
    <property type="protein sequence ID" value="AQV99407.1"/>
    <property type="molecule type" value="Genomic_DNA"/>
</dbReference>
<dbReference type="AlphaFoldDB" id="A0A1U9V453"/>
<proteinExistence type="predicted"/>
<feature type="region of interest" description="Disordered" evidence="1">
    <location>
        <begin position="31"/>
        <end position="119"/>
    </location>
</feature>
<dbReference type="Proteomes" id="UP000189627">
    <property type="component" value="Plasmid pENH92"/>
</dbReference>
<geneLocation type="plasmid" evidence="3">
    <name>penh92</name>
</geneLocation>
<feature type="compositionally biased region" description="Basic residues" evidence="1">
    <location>
        <begin position="91"/>
        <end position="111"/>
    </location>
</feature>
<keyword evidence="2" id="KW-0614">Plasmid</keyword>